<accession>A0A2A2H871</accession>
<dbReference type="OrthoDB" id="81439at2157"/>
<keyword evidence="2" id="KW-1185">Reference proteome</keyword>
<gene>
    <name evidence="1" type="ORF">ASJ80_08740</name>
</gene>
<evidence type="ECO:0000313" key="1">
    <source>
        <dbReference type="EMBL" id="PAV05588.1"/>
    </source>
</evidence>
<name>A0A2A2H871_METBR</name>
<sequence length="90" mass="10409">MVSAKFYEKLMKISKVMEEEGDGISYIRNEADNYTIGTRKYSEKIAKYLDETVGTWEGSEAHVKKKKSRGNKQEKPKKVGYLWKIPVTES</sequence>
<proteinExistence type="predicted"/>
<evidence type="ECO:0000313" key="2">
    <source>
        <dbReference type="Proteomes" id="UP000217784"/>
    </source>
</evidence>
<dbReference type="Proteomes" id="UP000217784">
    <property type="component" value="Unassembled WGS sequence"/>
</dbReference>
<dbReference type="RefSeq" id="WP_048082603.1">
    <property type="nucleotide sequence ID" value="NZ_LMVM01000003.1"/>
</dbReference>
<comment type="caution">
    <text evidence="1">The sequence shown here is derived from an EMBL/GenBank/DDBJ whole genome shotgun (WGS) entry which is preliminary data.</text>
</comment>
<dbReference type="AlphaFoldDB" id="A0A2A2H871"/>
<dbReference type="EMBL" id="LMVM01000003">
    <property type="protein sequence ID" value="PAV05588.1"/>
    <property type="molecule type" value="Genomic_DNA"/>
</dbReference>
<organism evidence="1 2">
    <name type="scientific">Methanobacterium bryantii</name>
    <dbReference type="NCBI Taxonomy" id="2161"/>
    <lineage>
        <taxon>Archaea</taxon>
        <taxon>Methanobacteriati</taxon>
        <taxon>Methanobacteriota</taxon>
        <taxon>Methanomada group</taxon>
        <taxon>Methanobacteria</taxon>
        <taxon>Methanobacteriales</taxon>
        <taxon>Methanobacteriaceae</taxon>
        <taxon>Methanobacterium</taxon>
    </lineage>
</organism>
<reference evidence="1 2" key="1">
    <citation type="journal article" date="2017" name="BMC Genomics">
        <title>Genomic analysis of methanogenic archaea reveals a shift towards energy conservation.</title>
        <authorList>
            <person name="Gilmore S.P."/>
            <person name="Henske J.K."/>
            <person name="Sexton J.A."/>
            <person name="Solomon K.V."/>
            <person name="Seppala S."/>
            <person name="Yoo J.I."/>
            <person name="Huyett L.M."/>
            <person name="Pressman A."/>
            <person name="Cogan J.Z."/>
            <person name="Kivenson V."/>
            <person name="Peng X."/>
            <person name="Tan Y."/>
            <person name="Valentine D.L."/>
            <person name="O'Malley M.A."/>
        </authorList>
    </citation>
    <scope>NUCLEOTIDE SEQUENCE [LARGE SCALE GENOMIC DNA]</scope>
    <source>
        <strain evidence="1 2">M.o.H.</strain>
    </source>
</reference>
<protein>
    <submittedName>
        <fullName evidence="1">Uncharacterized protein</fullName>
    </submittedName>
</protein>